<keyword evidence="1" id="KW-0472">Membrane</keyword>
<feature type="transmembrane region" description="Helical" evidence="1">
    <location>
        <begin position="12"/>
        <end position="30"/>
    </location>
</feature>
<evidence type="ECO:0000256" key="1">
    <source>
        <dbReference type="SAM" id="Phobius"/>
    </source>
</evidence>
<dbReference type="Proteomes" id="UP001497416">
    <property type="component" value="Unassembled WGS sequence"/>
</dbReference>
<evidence type="ECO:0000313" key="3">
    <source>
        <dbReference type="EMBL" id="CAL2086788.1"/>
    </source>
</evidence>
<dbReference type="InterPro" id="IPR010559">
    <property type="entry name" value="Sig_transdc_His_kin_internal"/>
</dbReference>
<dbReference type="Pfam" id="PF06580">
    <property type="entry name" value="His_kinase"/>
    <property type="match status" value="1"/>
</dbReference>
<dbReference type="RefSeq" id="WP_348712254.1">
    <property type="nucleotide sequence ID" value="NZ_CAXIXY010000004.1"/>
</dbReference>
<keyword evidence="3" id="KW-0418">Kinase</keyword>
<evidence type="ECO:0000313" key="4">
    <source>
        <dbReference type="Proteomes" id="UP001497416"/>
    </source>
</evidence>
<feature type="transmembrane region" description="Helical" evidence="1">
    <location>
        <begin position="45"/>
        <end position="67"/>
    </location>
</feature>
<feature type="transmembrane region" description="Helical" evidence="1">
    <location>
        <begin position="116"/>
        <end position="135"/>
    </location>
</feature>
<feature type="transmembrane region" description="Helical" evidence="1">
    <location>
        <begin position="79"/>
        <end position="104"/>
    </location>
</feature>
<organism evidence="3 4">
    <name type="scientific">Tenacibaculum platacis</name>
    <dbReference type="NCBI Taxonomy" id="3137852"/>
    <lineage>
        <taxon>Bacteria</taxon>
        <taxon>Pseudomonadati</taxon>
        <taxon>Bacteroidota</taxon>
        <taxon>Flavobacteriia</taxon>
        <taxon>Flavobacteriales</taxon>
        <taxon>Flavobacteriaceae</taxon>
        <taxon>Tenacibaculum</taxon>
    </lineage>
</organism>
<evidence type="ECO:0000259" key="2">
    <source>
        <dbReference type="Pfam" id="PF06580"/>
    </source>
</evidence>
<protein>
    <submittedName>
        <fullName evidence="3">Histidine kinase</fullName>
    </submittedName>
</protein>
<proteinExistence type="predicted"/>
<keyword evidence="1" id="KW-1133">Transmembrane helix</keyword>
<dbReference type="EMBL" id="CAXIXY010000004">
    <property type="protein sequence ID" value="CAL2086788.1"/>
    <property type="molecule type" value="Genomic_DNA"/>
</dbReference>
<keyword evidence="1" id="KW-0812">Transmembrane</keyword>
<keyword evidence="3" id="KW-0808">Transferase</keyword>
<keyword evidence="4" id="KW-1185">Reference proteome</keyword>
<gene>
    <name evidence="3" type="ORF">T190607A01A_20698</name>
</gene>
<sequence>MKKLFVHKPLFRLLSPVFSGVIVYLLILLVNNNVAQIQNEFLGEELYVCIGMSYIIQEFSRILLLLFKRFSFLSDTVLSIVLQVVVSIVLSIVVVTLCITLYYKQVLGFSPNSEELWLFNSVFSVITMIYIMLFISHQYLHKINSEKLKEEQEYLAHIEQDFKEFKQGINPDLLFESLENLLVLIKQDKEKADDFIDYLATIYRYILSSKQKQLVGLTEELENTEELVKLFNYLPYRNVSLVNRIKTSFLIVPRSLLFMVEQIIRTTIISSNINLEIELNEEIDFFTISYLTNDKITEVFSAKNYKEIERVYAIYSKSTIDVTTTDYKRTIKIPKLTIKSNA</sequence>
<feature type="domain" description="Signal transduction histidine kinase internal region" evidence="2">
    <location>
        <begin position="163"/>
        <end position="230"/>
    </location>
</feature>
<reference evidence="3 4" key="1">
    <citation type="submission" date="2024-05" db="EMBL/GenBank/DDBJ databases">
        <authorList>
            <person name="Duchaud E."/>
        </authorList>
    </citation>
    <scope>NUCLEOTIDE SEQUENCE [LARGE SCALE GENOMIC DNA]</scope>
    <source>
        <strain evidence="3">Ena-SAMPLE-TAB-13-05-2024-13:56:06:370-140302</strain>
    </source>
</reference>
<comment type="caution">
    <text evidence="3">The sequence shown here is derived from an EMBL/GenBank/DDBJ whole genome shotgun (WGS) entry which is preliminary data.</text>
</comment>
<accession>A0ABM9P1M6</accession>
<dbReference type="GO" id="GO:0016301">
    <property type="term" value="F:kinase activity"/>
    <property type="evidence" value="ECO:0007669"/>
    <property type="project" value="UniProtKB-KW"/>
</dbReference>
<name>A0ABM9P1M6_9FLAO</name>